<dbReference type="EMBL" id="JASJQH010008990">
    <property type="protein sequence ID" value="KAK9685502.1"/>
    <property type="molecule type" value="Genomic_DNA"/>
</dbReference>
<dbReference type="Proteomes" id="UP001479436">
    <property type="component" value="Unassembled WGS sequence"/>
</dbReference>
<protein>
    <submittedName>
        <fullName evidence="1">H(+)-transporting V1 sector ATPase subunit H</fullName>
    </submittedName>
</protein>
<dbReference type="SUPFAM" id="SSF48371">
    <property type="entry name" value="ARM repeat"/>
    <property type="match status" value="1"/>
</dbReference>
<dbReference type="PANTHER" id="PTHR10698:SF0">
    <property type="entry name" value="V-TYPE PROTON ATPASE SUBUNIT H"/>
    <property type="match status" value="1"/>
</dbReference>
<keyword evidence="2" id="KW-1185">Reference proteome</keyword>
<dbReference type="InterPro" id="IPR004908">
    <property type="entry name" value="ATPase_V1-cplx_hsu"/>
</dbReference>
<dbReference type="InterPro" id="IPR011989">
    <property type="entry name" value="ARM-like"/>
</dbReference>
<dbReference type="Gene3D" id="1.25.10.10">
    <property type="entry name" value="Leucine-rich Repeat Variant"/>
    <property type="match status" value="1"/>
</dbReference>
<proteinExistence type="predicted"/>
<accession>A0ABR2VN09</accession>
<dbReference type="InterPro" id="IPR016024">
    <property type="entry name" value="ARM-type_fold"/>
</dbReference>
<reference evidence="1 2" key="1">
    <citation type="submission" date="2023-04" db="EMBL/GenBank/DDBJ databases">
        <title>Genome of Basidiobolus ranarum AG-B5.</title>
        <authorList>
            <person name="Stajich J.E."/>
            <person name="Carter-House D."/>
            <person name="Gryganskyi A."/>
        </authorList>
    </citation>
    <scope>NUCLEOTIDE SEQUENCE [LARGE SCALE GENOMIC DNA]</scope>
    <source>
        <strain evidence="1 2">AG-B5</strain>
    </source>
</reference>
<dbReference type="Pfam" id="PF03224">
    <property type="entry name" value="V-ATPase_H_N"/>
    <property type="match status" value="1"/>
</dbReference>
<evidence type="ECO:0000313" key="1">
    <source>
        <dbReference type="EMBL" id="KAK9685502.1"/>
    </source>
</evidence>
<sequence>MTETFPTSLVLNAHLDELTTVARQKPVSWEDCRGAGLIDEEELRLLNTYDKPDQKYQEISQEEGAALARVLVNLTDKITRIDLLQHLLVIIDDVLESKEANVSFFHQTSTKNPKFPYSPLLKCLAKDDDFLALKSSKILTTLLS</sequence>
<organism evidence="1 2">
    <name type="scientific">Basidiobolus ranarum</name>
    <dbReference type="NCBI Taxonomy" id="34480"/>
    <lineage>
        <taxon>Eukaryota</taxon>
        <taxon>Fungi</taxon>
        <taxon>Fungi incertae sedis</taxon>
        <taxon>Zoopagomycota</taxon>
        <taxon>Entomophthoromycotina</taxon>
        <taxon>Basidiobolomycetes</taxon>
        <taxon>Basidiobolales</taxon>
        <taxon>Basidiobolaceae</taxon>
        <taxon>Basidiobolus</taxon>
    </lineage>
</organism>
<comment type="caution">
    <text evidence="1">The sequence shown here is derived from an EMBL/GenBank/DDBJ whole genome shotgun (WGS) entry which is preliminary data.</text>
</comment>
<name>A0ABR2VN09_9FUNG</name>
<dbReference type="PANTHER" id="PTHR10698">
    <property type="entry name" value="V-TYPE PROTON ATPASE SUBUNIT H"/>
    <property type="match status" value="1"/>
</dbReference>
<evidence type="ECO:0000313" key="2">
    <source>
        <dbReference type="Proteomes" id="UP001479436"/>
    </source>
</evidence>
<gene>
    <name evidence="1" type="primary">VMA13_5</name>
    <name evidence="1" type="ORF">K7432_015473</name>
</gene>